<dbReference type="SMART" id="SM00466">
    <property type="entry name" value="SRA"/>
    <property type="match status" value="1"/>
</dbReference>
<feature type="compositionally biased region" description="Acidic residues" evidence="3">
    <location>
        <begin position="346"/>
        <end position="364"/>
    </location>
</feature>
<evidence type="ECO:0000256" key="1">
    <source>
        <dbReference type="ARBA" id="ARBA00023242"/>
    </source>
</evidence>
<feature type="domain" description="YDG" evidence="4">
    <location>
        <begin position="149"/>
        <end position="304"/>
    </location>
</feature>
<dbReference type="GO" id="GO:0005634">
    <property type="term" value="C:nucleus"/>
    <property type="evidence" value="ECO:0007669"/>
    <property type="project" value="UniProtKB-SubCell"/>
</dbReference>
<evidence type="ECO:0000313" key="5">
    <source>
        <dbReference type="EMBL" id="KDQ10475.1"/>
    </source>
</evidence>
<dbReference type="PROSITE" id="PS51015">
    <property type="entry name" value="YDG"/>
    <property type="match status" value="1"/>
</dbReference>
<dbReference type="PANTHER" id="PTHR14140:SF27">
    <property type="entry name" value="OS04G0289800 PROTEIN"/>
    <property type="match status" value="1"/>
</dbReference>
<dbReference type="InterPro" id="IPR036987">
    <property type="entry name" value="SRA-YDG_sf"/>
</dbReference>
<organism evidence="5 6">
    <name type="scientific">Botryobasidium botryosum (strain FD-172 SS1)</name>
    <dbReference type="NCBI Taxonomy" id="930990"/>
    <lineage>
        <taxon>Eukaryota</taxon>
        <taxon>Fungi</taxon>
        <taxon>Dikarya</taxon>
        <taxon>Basidiomycota</taxon>
        <taxon>Agaricomycotina</taxon>
        <taxon>Agaricomycetes</taxon>
        <taxon>Cantharellales</taxon>
        <taxon>Botryobasidiaceae</taxon>
        <taxon>Botryobasidium</taxon>
    </lineage>
</organism>
<dbReference type="SUPFAM" id="SSF88697">
    <property type="entry name" value="PUA domain-like"/>
    <property type="match status" value="1"/>
</dbReference>
<dbReference type="Gene3D" id="2.30.280.10">
    <property type="entry name" value="SRA-YDG"/>
    <property type="match status" value="1"/>
</dbReference>
<sequence>MAPLPYELQRAANIAEIEKIMEEMGLKKYTIGERAPPAKKTTGKRGGKPRKAPVKAARKRPTPPNSDTDNEGDKETRPPKAPRLQSGVVEVRRSARNAGKPAVTYNSEQMVTASAIVAPLVKRYDDGREESGSSENKLGTRLQNPKQFGAIPGVPVGTWWETRAECSAAAIHAPWVGGISGNAREGAWSVALSGGYDDDVDHGIAFTYTGAGGRDLKGTKQAPKNLRTAPQSSDQSFENPKNMALKVSSETGKPVRVIRGFKLNSEYAPSMGYRYDGLYIVKKAWMAKGLNPKGYKVCKYAFMRVPGQPPIPRREDEVSGSEDDEEGGEDGDEDEDGDESKGGDGDGGENEEDKNEAGNEDEDGAGSQNAASDDE</sequence>
<evidence type="ECO:0000313" key="6">
    <source>
        <dbReference type="Proteomes" id="UP000027195"/>
    </source>
</evidence>
<dbReference type="GO" id="GO:0061630">
    <property type="term" value="F:ubiquitin protein ligase activity"/>
    <property type="evidence" value="ECO:0007669"/>
    <property type="project" value="TreeGrafter"/>
</dbReference>
<proteinExistence type="predicted"/>
<dbReference type="HOGENOM" id="CLU_033265_0_0_1"/>
<feature type="compositionally biased region" description="Polar residues" evidence="3">
    <location>
        <begin position="366"/>
        <end position="375"/>
    </location>
</feature>
<dbReference type="EMBL" id="KL198067">
    <property type="protein sequence ID" value="KDQ10475.1"/>
    <property type="molecule type" value="Genomic_DNA"/>
</dbReference>
<dbReference type="InParanoid" id="A0A067M6Z0"/>
<feature type="region of interest" description="Disordered" evidence="3">
    <location>
        <begin position="306"/>
        <end position="375"/>
    </location>
</feature>
<name>A0A067M6Z0_BOTB1</name>
<dbReference type="GO" id="GO:0044027">
    <property type="term" value="P:negative regulation of gene expression via chromosomal CpG island methylation"/>
    <property type="evidence" value="ECO:0007669"/>
    <property type="project" value="TreeGrafter"/>
</dbReference>
<dbReference type="AlphaFoldDB" id="A0A067M6Z0"/>
<keyword evidence="1 2" id="KW-0539">Nucleus</keyword>
<dbReference type="FunFam" id="2.30.280.10:FF:000005">
    <property type="entry name" value="E3 ubiquitin-protein ligase UHRF1"/>
    <property type="match status" value="1"/>
</dbReference>
<comment type="subcellular location">
    <subcellularLocation>
        <location evidence="2">Nucleus</location>
    </subcellularLocation>
</comment>
<protein>
    <recommendedName>
        <fullName evidence="4">YDG domain-containing protein</fullName>
    </recommendedName>
</protein>
<feature type="region of interest" description="Disordered" evidence="3">
    <location>
        <begin position="215"/>
        <end position="248"/>
    </location>
</feature>
<dbReference type="Proteomes" id="UP000027195">
    <property type="component" value="Unassembled WGS sequence"/>
</dbReference>
<dbReference type="Pfam" id="PF02182">
    <property type="entry name" value="SAD_SRA"/>
    <property type="match status" value="1"/>
</dbReference>
<dbReference type="GO" id="GO:0016567">
    <property type="term" value="P:protein ubiquitination"/>
    <property type="evidence" value="ECO:0007669"/>
    <property type="project" value="TreeGrafter"/>
</dbReference>
<dbReference type="InterPro" id="IPR003105">
    <property type="entry name" value="SRA_YDG"/>
</dbReference>
<dbReference type="STRING" id="930990.A0A067M6Z0"/>
<evidence type="ECO:0000256" key="2">
    <source>
        <dbReference type="PROSITE-ProRule" id="PRU00358"/>
    </source>
</evidence>
<dbReference type="InterPro" id="IPR015947">
    <property type="entry name" value="PUA-like_sf"/>
</dbReference>
<accession>A0A067M6Z0</accession>
<keyword evidence="6" id="KW-1185">Reference proteome</keyword>
<dbReference type="OrthoDB" id="2270193at2759"/>
<dbReference type="InterPro" id="IPR045134">
    <property type="entry name" value="UHRF1/2-like"/>
</dbReference>
<feature type="compositionally biased region" description="Polar residues" evidence="3">
    <location>
        <begin position="228"/>
        <end position="239"/>
    </location>
</feature>
<gene>
    <name evidence="5" type="ORF">BOTBODRAFT_68562</name>
</gene>
<evidence type="ECO:0000259" key="4">
    <source>
        <dbReference type="PROSITE" id="PS51015"/>
    </source>
</evidence>
<feature type="region of interest" description="Disordered" evidence="3">
    <location>
        <begin position="27"/>
        <end position="101"/>
    </location>
</feature>
<evidence type="ECO:0000256" key="3">
    <source>
        <dbReference type="SAM" id="MobiDB-lite"/>
    </source>
</evidence>
<feature type="compositionally biased region" description="Basic residues" evidence="3">
    <location>
        <begin position="41"/>
        <end position="61"/>
    </location>
</feature>
<feature type="compositionally biased region" description="Acidic residues" evidence="3">
    <location>
        <begin position="318"/>
        <end position="338"/>
    </location>
</feature>
<dbReference type="PANTHER" id="PTHR14140">
    <property type="entry name" value="E3 UBIQUITIN-PROTEIN LIGASE UHRF-RELATED"/>
    <property type="match status" value="1"/>
</dbReference>
<reference evidence="6" key="1">
    <citation type="journal article" date="2014" name="Proc. Natl. Acad. Sci. U.S.A.">
        <title>Extensive sampling of basidiomycete genomes demonstrates inadequacy of the white-rot/brown-rot paradigm for wood decay fungi.</title>
        <authorList>
            <person name="Riley R."/>
            <person name="Salamov A.A."/>
            <person name="Brown D.W."/>
            <person name="Nagy L.G."/>
            <person name="Floudas D."/>
            <person name="Held B.W."/>
            <person name="Levasseur A."/>
            <person name="Lombard V."/>
            <person name="Morin E."/>
            <person name="Otillar R."/>
            <person name="Lindquist E.A."/>
            <person name="Sun H."/>
            <person name="LaButti K.M."/>
            <person name="Schmutz J."/>
            <person name="Jabbour D."/>
            <person name="Luo H."/>
            <person name="Baker S.E."/>
            <person name="Pisabarro A.G."/>
            <person name="Walton J.D."/>
            <person name="Blanchette R.A."/>
            <person name="Henrissat B."/>
            <person name="Martin F."/>
            <person name="Cullen D."/>
            <person name="Hibbett D.S."/>
            <person name="Grigoriev I.V."/>
        </authorList>
    </citation>
    <scope>NUCLEOTIDE SEQUENCE [LARGE SCALE GENOMIC DNA]</scope>
    <source>
        <strain evidence="6">FD-172 SS1</strain>
    </source>
</reference>